<dbReference type="Gene3D" id="3.40.710.10">
    <property type="entry name" value="DD-peptidase/beta-lactamase superfamily"/>
    <property type="match status" value="2"/>
</dbReference>
<feature type="compositionally biased region" description="Basic and acidic residues" evidence="1">
    <location>
        <begin position="223"/>
        <end position="239"/>
    </location>
</feature>
<comment type="caution">
    <text evidence="3">The sequence shown here is derived from an EMBL/GenBank/DDBJ whole genome shotgun (WGS) entry which is preliminary data.</text>
</comment>
<organism evidence="3 4">
    <name type="scientific">Acropora cervicornis</name>
    <name type="common">Staghorn coral</name>
    <dbReference type="NCBI Taxonomy" id="6130"/>
    <lineage>
        <taxon>Eukaryota</taxon>
        <taxon>Metazoa</taxon>
        <taxon>Cnidaria</taxon>
        <taxon>Anthozoa</taxon>
        <taxon>Hexacorallia</taxon>
        <taxon>Scleractinia</taxon>
        <taxon>Astrocoeniina</taxon>
        <taxon>Acroporidae</taxon>
        <taxon>Acropora</taxon>
    </lineage>
</organism>
<evidence type="ECO:0000256" key="1">
    <source>
        <dbReference type="SAM" id="MobiDB-lite"/>
    </source>
</evidence>
<dbReference type="GO" id="GO:0005739">
    <property type="term" value="C:mitochondrion"/>
    <property type="evidence" value="ECO:0007669"/>
    <property type="project" value="TreeGrafter"/>
</dbReference>
<name>A0AAD9USR0_ACRCE</name>
<dbReference type="AlphaFoldDB" id="A0AAD9USR0"/>
<reference evidence="3" key="2">
    <citation type="journal article" date="2023" name="Science">
        <title>Genomic signatures of disease resistance in endangered staghorn corals.</title>
        <authorList>
            <person name="Vollmer S.V."/>
            <person name="Selwyn J.D."/>
            <person name="Despard B.A."/>
            <person name="Roesel C.L."/>
        </authorList>
    </citation>
    <scope>NUCLEOTIDE SEQUENCE</scope>
    <source>
        <strain evidence="3">K2</strain>
    </source>
</reference>
<protein>
    <submittedName>
        <fullName evidence="3">Serine beta-lactamase-like protein LACTB</fullName>
    </submittedName>
</protein>
<dbReference type="EMBL" id="JARQWQ010000144">
    <property type="protein sequence ID" value="KAK2548538.1"/>
    <property type="molecule type" value="Genomic_DNA"/>
</dbReference>
<dbReference type="InterPro" id="IPR001466">
    <property type="entry name" value="Beta-lactam-related"/>
</dbReference>
<dbReference type="GO" id="GO:0008233">
    <property type="term" value="F:peptidase activity"/>
    <property type="evidence" value="ECO:0007669"/>
    <property type="project" value="TreeGrafter"/>
</dbReference>
<proteinExistence type="predicted"/>
<reference evidence="3" key="1">
    <citation type="journal article" date="2023" name="G3 (Bethesda)">
        <title>Whole genome assembly and annotation of the endangered Caribbean coral Acropora cervicornis.</title>
        <authorList>
            <person name="Selwyn J.D."/>
            <person name="Vollmer S.V."/>
        </authorList>
    </citation>
    <scope>NUCLEOTIDE SEQUENCE</scope>
    <source>
        <strain evidence="3">K2</strain>
    </source>
</reference>
<feature type="domain" description="Beta-lactamase-related" evidence="2">
    <location>
        <begin position="110"/>
        <end position="390"/>
    </location>
</feature>
<dbReference type="PANTHER" id="PTHR46520">
    <property type="entry name" value="SERINE BETA-LACTAMASE-LIKE PROTEIN LACTB, MITOCHONDRIAL"/>
    <property type="match status" value="1"/>
</dbReference>
<dbReference type="SUPFAM" id="SSF56601">
    <property type="entry name" value="beta-lactamase/transpeptidase-like"/>
    <property type="match status" value="1"/>
</dbReference>
<evidence type="ECO:0000313" key="4">
    <source>
        <dbReference type="Proteomes" id="UP001249851"/>
    </source>
</evidence>
<evidence type="ECO:0000313" key="3">
    <source>
        <dbReference type="EMBL" id="KAK2548538.1"/>
    </source>
</evidence>
<dbReference type="Proteomes" id="UP001249851">
    <property type="component" value="Unassembled WGS sequence"/>
</dbReference>
<dbReference type="Pfam" id="PF00144">
    <property type="entry name" value="Beta-lactamase"/>
    <property type="match status" value="1"/>
</dbReference>
<gene>
    <name evidence="3" type="ORF">P5673_031206</name>
</gene>
<accession>A0AAD9USR0</accession>
<dbReference type="PANTHER" id="PTHR46520:SF1">
    <property type="entry name" value="SERINE BETA-LACTAMASE-LIKE PROTEIN LACTB, MITOCHONDRIAL"/>
    <property type="match status" value="1"/>
</dbReference>
<keyword evidence="4" id="KW-1185">Reference proteome</keyword>
<dbReference type="InterPro" id="IPR012338">
    <property type="entry name" value="Beta-lactam/transpept-like"/>
</dbReference>
<sequence length="446" mass="49931">MAAFTEKLRYFCFRRRNVVRNMCTFTNSQGSSKGERISFNALILGCVGLAGVSGVCWKTLTDNIYAKSKEDGVNKENDHPTRSIQQHKKANEVEDTCLSLQSAIDESKSLVQCMKEESGSPGVCVAVSVDGKIVWSEGFGFADVENRVLCSSKTVMRIASISKPITATAAAKLWEEGKLDLDSPIQAYISSFPEKTFDGVATHLTTRHLLSHLGGIRHYKKKLDLSNGKDPENRKKEMKSNQQPLDSSDRLINSKEQGSEFLCKEYFIKVGVEFCYSLLMREHYKTITDALVLFKDDPLLSVPGKSYLYTTHGWTLISAVIEKAAKQDFLEVMKKLFKDLGLKNTCADFNEKIIHHRARFYQRNNKGRLVNAPYVDNSYKWGGGGRLPGFLKPETVTEVWKIVTNTEGKGHKDGGYGLGWAVIPEKQEFGACNHQSETILHSGRET</sequence>
<feature type="region of interest" description="Disordered" evidence="1">
    <location>
        <begin position="223"/>
        <end position="250"/>
    </location>
</feature>
<evidence type="ECO:0000259" key="2">
    <source>
        <dbReference type="Pfam" id="PF00144"/>
    </source>
</evidence>
<dbReference type="GO" id="GO:0006508">
    <property type="term" value="P:proteolysis"/>
    <property type="evidence" value="ECO:0007669"/>
    <property type="project" value="TreeGrafter"/>
</dbReference>
<dbReference type="GO" id="GO:0019216">
    <property type="term" value="P:regulation of lipid metabolic process"/>
    <property type="evidence" value="ECO:0007669"/>
    <property type="project" value="TreeGrafter"/>
</dbReference>
<dbReference type="InterPro" id="IPR052794">
    <property type="entry name" value="Mito_Ser_Protease_LACTB"/>
</dbReference>